<name>A0A101LVT4_PICGL</name>
<evidence type="ECO:0000313" key="1">
    <source>
        <dbReference type="EMBL" id="KUM46246.1"/>
    </source>
</evidence>
<protein>
    <submittedName>
        <fullName evidence="1">Uncharacterized protein</fullName>
    </submittedName>
</protein>
<sequence length="91" mass="10387">MAMLDSLARHDPTAMVRYVLTRPDLATLEHFCRECGDLTNPHNPYHPFLHTITSFREVSSRTCHTHILQISFAPRGSKYHSTSLHTQLASL</sequence>
<gene>
    <name evidence="1" type="ORF">ABT39_MTgene1752</name>
</gene>
<geneLocation type="mitochondrion" evidence="1"/>
<comment type="caution">
    <text evidence="1">The sequence shown here is derived from an EMBL/GenBank/DDBJ whole genome shotgun (WGS) entry which is preliminary data.</text>
</comment>
<keyword evidence="1" id="KW-0496">Mitochondrion</keyword>
<dbReference type="AlphaFoldDB" id="A0A101LVT4"/>
<reference evidence="1" key="1">
    <citation type="journal article" date="2015" name="Genome Biol. Evol.">
        <title>Organellar Genomes of White Spruce (Picea glauca): Assembly and Annotation.</title>
        <authorList>
            <person name="Jackman S.D."/>
            <person name="Warren R.L."/>
            <person name="Gibb E.A."/>
            <person name="Vandervalk B.P."/>
            <person name="Mohamadi H."/>
            <person name="Chu J."/>
            <person name="Raymond A."/>
            <person name="Pleasance S."/>
            <person name="Coope R."/>
            <person name="Wildung M.R."/>
            <person name="Ritland C.E."/>
            <person name="Bousquet J."/>
            <person name="Jones S.J."/>
            <person name="Bohlmann J."/>
            <person name="Birol I."/>
        </authorList>
    </citation>
    <scope>NUCLEOTIDE SEQUENCE [LARGE SCALE GENOMIC DNA]</scope>
    <source>
        <tissue evidence="1">Flushing bud</tissue>
    </source>
</reference>
<accession>A0A101LVT4</accession>
<organism evidence="1">
    <name type="scientific">Picea glauca</name>
    <name type="common">White spruce</name>
    <name type="synonym">Pinus glauca</name>
    <dbReference type="NCBI Taxonomy" id="3330"/>
    <lineage>
        <taxon>Eukaryota</taxon>
        <taxon>Viridiplantae</taxon>
        <taxon>Streptophyta</taxon>
        <taxon>Embryophyta</taxon>
        <taxon>Tracheophyta</taxon>
        <taxon>Spermatophyta</taxon>
        <taxon>Pinopsida</taxon>
        <taxon>Pinidae</taxon>
        <taxon>Conifers I</taxon>
        <taxon>Pinales</taxon>
        <taxon>Pinaceae</taxon>
        <taxon>Picea</taxon>
    </lineage>
</organism>
<proteinExistence type="predicted"/>
<dbReference type="EMBL" id="LKAM01000012">
    <property type="protein sequence ID" value="KUM46246.1"/>
    <property type="molecule type" value="Genomic_DNA"/>
</dbReference>